<keyword evidence="5" id="KW-1185">Reference proteome</keyword>
<dbReference type="InterPro" id="IPR011032">
    <property type="entry name" value="GroES-like_sf"/>
</dbReference>
<protein>
    <submittedName>
        <fullName evidence="4">Alcohol dehydrogenase catalytic domain-containing protein</fullName>
    </submittedName>
</protein>
<name>A0ABS9SKE9_9BACT</name>
<evidence type="ECO:0000313" key="5">
    <source>
        <dbReference type="Proteomes" id="UP001202248"/>
    </source>
</evidence>
<evidence type="ECO:0000256" key="2">
    <source>
        <dbReference type="ARBA" id="ARBA00022723"/>
    </source>
</evidence>
<dbReference type="Gene3D" id="3.90.180.10">
    <property type="entry name" value="Medium-chain alcohol dehydrogenases, catalytic domain"/>
    <property type="match status" value="1"/>
</dbReference>
<gene>
    <name evidence="4" type="ORF">MKP09_13550</name>
</gene>
<dbReference type="Proteomes" id="UP001202248">
    <property type="component" value="Unassembled WGS sequence"/>
</dbReference>
<dbReference type="PANTHER" id="PTHR42813">
    <property type="entry name" value="ZINC-TYPE ALCOHOL DEHYDROGENASE-LIKE"/>
    <property type="match status" value="1"/>
</dbReference>
<dbReference type="EMBL" id="JAKWBL010000002">
    <property type="protein sequence ID" value="MCH5598858.1"/>
    <property type="molecule type" value="Genomic_DNA"/>
</dbReference>
<reference evidence="4 5" key="1">
    <citation type="submission" date="2022-02" db="EMBL/GenBank/DDBJ databases">
        <authorList>
            <person name="Min J."/>
        </authorList>
    </citation>
    <scope>NUCLEOTIDE SEQUENCE [LARGE SCALE GENOMIC DNA]</scope>
    <source>
        <strain evidence="4 5">GR10-1</strain>
    </source>
</reference>
<evidence type="ECO:0000256" key="3">
    <source>
        <dbReference type="ARBA" id="ARBA00022833"/>
    </source>
</evidence>
<evidence type="ECO:0000256" key="1">
    <source>
        <dbReference type="ARBA" id="ARBA00001947"/>
    </source>
</evidence>
<keyword evidence="3" id="KW-0862">Zinc</keyword>
<keyword evidence="2" id="KW-0479">Metal-binding</keyword>
<dbReference type="SUPFAM" id="SSF50129">
    <property type="entry name" value="GroES-like"/>
    <property type="match status" value="1"/>
</dbReference>
<evidence type="ECO:0000313" key="4">
    <source>
        <dbReference type="EMBL" id="MCH5598858.1"/>
    </source>
</evidence>
<organism evidence="4 5">
    <name type="scientific">Niabella ginsengisoli</name>
    <dbReference type="NCBI Taxonomy" id="522298"/>
    <lineage>
        <taxon>Bacteria</taxon>
        <taxon>Pseudomonadati</taxon>
        <taxon>Bacteroidota</taxon>
        <taxon>Chitinophagia</taxon>
        <taxon>Chitinophagales</taxon>
        <taxon>Chitinophagaceae</taxon>
        <taxon>Niabella</taxon>
    </lineage>
</organism>
<accession>A0ABS9SKE9</accession>
<sequence length="71" mass="8103">MKAAVIHGPGSIKFDTVDDPKLQNDRDVILKVTSTAICGSDLHIYSGEYRNQEIWYLVTNLWALLRKWAKV</sequence>
<comment type="cofactor">
    <cofactor evidence="1">
        <name>Zn(2+)</name>
        <dbReference type="ChEBI" id="CHEBI:29105"/>
    </cofactor>
</comment>
<proteinExistence type="predicted"/>
<comment type="caution">
    <text evidence="4">The sequence shown here is derived from an EMBL/GenBank/DDBJ whole genome shotgun (WGS) entry which is preliminary data.</text>
</comment>